<evidence type="ECO:0000259" key="1">
    <source>
        <dbReference type="Pfam" id="PF20150"/>
    </source>
</evidence>
<dbReference type="PANTHER" id="PTHR35910">
    <property type="entry name" value="2EXR DOMAIN-CONTAINING PROTEIN"/>
    <property type="match status" value="1"/>
</dbReference>
<reference evidence="2" key="1">
    <citation type="submission" date="2023-06" db="EMBL/GenBank/DDBJ databases">
        <title>Genome-scale phylogeny and comparative genomics of the fungal order Sordariales.</title>
        <authorList>
            <consortium name="Lawrence Berkeley National Laboratory"/>
            <person name="Hensen N."/>
            <person name="Bonometti L."/>
            <person name="Westerberg I."/>
            <person name="Brannstrom I.O."/>
            <person name="Guillou S."/>
            <person name="Cros-Aarteil S."/>
            <person name="Calhoun S."/>
            <person name="Haridas S."/>
            <person name="Kuo A."/>
            <person name="Mondo S."/>
            <person name="Pangilinan J."/>
            <person name="Riley R."/>
            <person name="Labutti K."/>
            <person name="Andreopoulos B."/>
            <person name="Lipzen A."/>
            <person name="Chen C."/>
            <person name="Yanf M."/>
            <person name="Daum C."/>
            <person name="Ng V."/>
            <person name="Clum A."/>
            <person name="Steindorff A."/>
            <person name="Ohm R."/>
            <person name="Martin F."/>
            <person name="Silar P."/>
            <person name="Natvig D."/>
            <person name="Lalanne C."/>
            <person name="Gautier V."/>
            <person name="Ament-Velasquez S.L."/>
            <person name="Kruys A."/>
            <person name="Hutchinson M.I."/>
            <person name="Powell A.J."/>
            <person name="Barry K."/>
            <person name="Miller A.N."/>
            <person name="Grigoriev I.V."/>
            <person name="Debuchy R."/>
            <person name="Gladieux P."/>
            <person name="Thoren M.H."/>
            <person name="Johannesson H."/>
        </authorList>
    </citation>
    <scope>NUCLEOTIDE SEQUENCE</scope>
    <source>
        <strain evidence="2">SMH4607-1</strain>
    </source>
</reference>
<feature type="non-terminal residue" evidence="2">
    <location>
        <position position="1"/>
    </location>
</feature>
<sequence length="188" mass="21904">FSLFGLLPAELRVAIWRQSCHPRVVEVRYSPNEDRCLTTTKPPVTLHVCQEARYEGLCLYARAFGTRTHEPAIYFAPELDILYVPRWGDLGYADTARDFGHYVLDTAEHVRCLAIDHVKPEIRRPWETYSKFCLMRNFPHLREALLILSDDYQGCREGQIEFVDPRGSQEDVMRVMENVRESFCCEMG</sequence>
<evidence type="ECO:0000313" key="3">
    <source>
        <dbReference type="Proteomes" id="UP001172102"/>
    </source>
</evidence>
<keyword evidence="3" id="KW-1185">Reference proteome</keyword>
<proteinExistence type="predicted"/>
<dbReference type="Pfam" id="PF20150">
    <property type="entry name" value="2EXR"/>
    <property type="match status" value="1"/>
</dbReference>
<organism evidence="2 3">
    <name type="scientific">Lasiosphaeris hirsuta</name>
    <dbReference type="NCBI Taxonomy" id="260670"/>
    <lineage>
        <taxon>Eukaryota</taxon>
        <taxon>Fungi</taxon>
        <taxon>Dikarya</taxon>
        <taxon>Ascomycota</taxon>
        <taxon>Pezizomycotina</taxon>
        <taxon>Sordariomycetes</taxon>
        <taxon>Sordariomycetidae</taxon>
        <taxon>Sordariales</taxon>
        <taxon>Lasiosphaeriaceae</taxon>
        <taxon>Lasiosphaeris</taxon>
    </lineage>
</organism>
<dbReference type="InterPro" id="IPR045518">
    <property type="entry name" value="2EXR"/>
</dbReference>
<comment type="caution">
    <text evidence="2">The sequence shown here is derived from an EMBL/GenBank/DDBJ whole genome shotgun (WGS) entry which is preliminary data.</text>
</comment>
<protein>
    <recommendedName>
        <fullName evidence="1">2EXR domain-containing protein</fullName>
    </recommendedName>
</protein>
<evidence type="ECO:0000313" key="2">
    <source>
        <dbReference type="EMBL" id="KAK0715308.1"/>
    </source>
</evidence>
<dbReference type="AlphaFoldDB" id="A0AA40DXH8"/>
<feature type="domain" description="2EXR" evidence="1">
    <location>
        <begin position="1"/>
        <end position="82"/>
    </location>
</feature>
<accession>A0AA40DXH8</accession>
<feature type="non-terminal residue" evidence="2">
    <location>
        <position position="188"/>
    </location>
</feature>
<gene>
    <name evidence="2" type="ORF">B0H67DRAFT_459216</name>
</gene>
<dbReference type="EMBL" id="JAUKUA010000004">
    <property type="protein sequence ID" value="KAK0715308.1"/>
    <property type="molecule type" value="Genomic_DNA"/>
</dbReference>
<name>A0AA40DXH8_9PEZI</name>
<dbReference type="PANTHER" id="PTHR35910:SF6">
    <property type="entry name" value="2EXR DOMAIN-CONTAINING PROTEIN"/>
    <property type="match status" value="1"/>
</dbReference>
<dbReference type="Proteomes" id="UP001172102">
    <property type="component" value="Unassembled WGS sequence"/>
</dbReference>